<keyword evidence="2" id="KW-1185">Reference proteome</keyword>
<accession>F4XMJ9</accession>
<dbReference type="Proteomes" id="UP000003959">
    <property type="component" value="Unassembled WGS sequence"/>
</dbReference>
<gene>
    <name evidence="1" type="ORF">LYNGBM3L_20090</name>
</gene>
<proteinExistence type="predicted"/>
<evidence type="ECO:0000313" key="1">
    <source>
        <dbReference type="EMBL" id="EGJ33908.1"/>
    </source>
</evidence>
<sequence>MISSSFKLTEQDIANFKKKGFVKLKGFLAPEAIKCLDGILSQELEDAKIAYEDAFSKYKFDMENNEDIEIIQHPLFQSTFAKLCECSLFSTQHMAYEIEKNTNSGFEWHADMLSFACQQLEDFGCTLWIPLTKIDTNAQAGGMSYVSKEKFSGRFLYDYALILSSYVQGLQAQDAAPSKEEMGRLESLMVNSPEVDTILRTQAETDDFELGDALLFDKEVMHRTCLLTEGPINRRRAFVMRFIAADSTYDLDRVQKLKPFIDILGYGFFTTFALDVCKEEGELIMESPLFNTTKAQRLIPVKQ</sequence>
<dbReference type="RefSeq" id="WP_008180863.1">
    <property type="nucleotide sequence ID" value="NZ_GL890840.1"/>
</dbReference>
<organism evidence="1 2">
    <name type="scientific">Moorena producens 3L</name>
    <dbReference type="NCBI Taxonomy" id="489825"/>
    <lineage>
        <taxon>Bacteria</taxon>
        <taxon>Bacillati</taxon>
        <taxon>Cyanobacteriota</taxon>
        <taxon>Cyanophyceae</taxon>
        <taxon>Coleofasciculales</taxon>
        <taxon>Coleofasciculaceae</taxon>
        <taxon>Moorena</taxon>
    </lineage>
</organism>
<dbReference type="GO" id="GO:0005506">
    <property type="term" value="F:iron ion binding"/>
    <property type="evidence" value="ECO:0007669"/>
    <property type="project" value="UniProtKB-ARBA"/>
</dbReference>
<dbReference type="GO" id="GO:0016706">
    <property type="term" value="F:2-oxoglutarate-dependent dioxygenase activity"/>
    <property type="evidence" value="ECO:0007669"/>
    <property type="project" value="UniProtKB-ARBA"/>
</dbReference>
<dbReference type="eggNOG" id="ENOG5031DFX">
    <property type="taxonomic scope" value="Bacteria"/>
</dbReference>
<dbReference type="PANTHER" id="PTHR20883:SF46">
    <property type="entry name" value="PHYTANOYL-COA HYDROXYLASE"/>
    <property type="match status" value="1"/>
</dbReference>
<protein>
    <recommendedName>
        <fullName evidence="3">Phytanoyl-CoA dioxygenase</fullName>
    </recommendedName>
</protein>
<evidence type="ECO:0008006" key="3">
    <source>
        <dbReference type="Google" id="ProtNLM"/>
    </source>
</evidence>
<dbReference type="SUPFAM" id="SSF51197">
    <property type="entry name" value="Clavaminate synthase-like"/>
    <property type="match status" value="1"/>
</dbReference>
<evidence type="ECO:0000313" key="2">
    <source>
        <dbReference type="Proteomes" id="UP000003959"/>
    </source>
</evidence>
<reference evidence="2" key="1">
    <citation type="journal article" date="2011" name="Proc. Natl. Acad. Sci. U.S.A.">
        <title>Genomic insights into the physiology and ecology of the marine filamentous cyanobacterium Lyngbya majuscula.</title>
        <authorList>
            <person name="Jones A.C."/>
            <person name="Monroe E.A."/>
            <person name="Podell S."/>
            <person name="Hess W.R."/>
            <person name="Klages S."/>
            <person name="Esquenazi E."/>
            <person name="Niessen S."/>
            <person name="Hoover H."/>
            <person name="Rothmann M."/>
            <person name="Lasken R.S."/>
            <person name="Yates J.R.III."/>
            <person name="Reinhardt R."/>
            <person name="Kube M."/>
            <person name="Burkart M.D."/>
            <person name="Allen E.E."/>
            <person name="Dorrestein P.C."/>
            <person name="Gerwick W.H."/>
            <person name="Gerwick L."/>
        </authorList>
    </citation>
    <scope>NUCLEOTIDE SEQUENCE [LARGE SCALE GENOMIC DNA]</scope>
    <source>
        <strain evidence="2">3L</strain>
    </source>
</reference>
<dbReference type="OrthoDB" id="4341831at2"/>
<dbReference type="Pfam" id="PF05721">
    <property type="entry name" value="PhyH"/>
    <property type="match status" value="1"/>
</dbReference>
<dbReference type="PANTHER" id="PTHR20883">
    <property type="entry name" value="PHYTANOYL-COA DIOXYGENASE DOMAIN CONTAINING 1"/>
    <property type="match status" value="1"/>
</dbReference>
<dbReference type="AlphaFoldDB" id="F4XMJ9"/>
<dbReference type="InterPro" id="IPR008775">
    <property type="entry name" value="Phytyl_CoA_dOase-like"/>
</dbReference>
<name>F4XMJ9_9CYAN</name>
<dbReference type="HOGENOM" id="CLU_077672_0_0_3"/>
<dbReference type="EMBL" id="GL890840">
    <property type="protein sequence ID" value="EGJ33908.1"/>
    <property type="molecule type" value="Genomic_DNA"/>
</dbReference>
<dbReference type="Gene3D" id="2.60.120.620">
    <property type="entry name" value="q2cbj1_9rhob like domain"/>
    <property type="match status" value="1"/>
</dbReference>